<feature type="region of interest" description="Disordered" evidence="7">
    <location>
        <begin position="259"/>
        <end position="279"/>
    </location>
</feature>
<dbReference type="Proteomes" id="UP001530400">
    <property type="component" value="Unassembled WGS sequence"/>
</dbReference>
<dbReference type="PANTHER" id="PTHR24058:SF103">
    <property type="entry name" value="SERINE_THREONINE-PROTEIN KINASE PRP4 HOMOLOG"/>
    <property type="match status" value="1"/>
</dbReference>
<dbReference type="Gene3D" id="3.30.200.20">
    <property type="entry name" value="Phosphorylase Kinase, domain 1"/>
    <property type="match status" value="1"/>
</dbReference>
<feature type="binding site" evidence="6">
    <location>
        <position position="449"/>
    </location>
    <ligand>
        <name>ATP</name>
        <dbReference type="ChEBI" id="CHEBI:30616"/>
    </ligand>
</feature>
<feature type="compositionally biased region" description="Basic and acidic residues" evidence="7">
    <location>
        <begin position="83"/>
        <end position="92"/>
    </location>
</feature>
<evidence type="ECO:0000256" key="1">
    <source>
        <dbReference type="ARBA" id="ARBA00022527"/>
    </source>
</evidence>
<dbReference type="Gene3D" id="1.10.510.10">
    <property type="entry name" value="Transferase(Phosphotransferase) domain 1"/>
    <property type="match status" value="1"/>
</dbReference>
<gene>
    <name evidence="9" type="ORF">ACHAWO_004768</name>
</gene>
<dbReference type="EMBL" id="JALLPJ020001046">
    <property type="protein sequence ID" value="KAL3777413.1"/>
    <property type="molecule type" value="Genomic_DNA"/>
</dbReference>
<feature type="region of interest" description="Disordered" evidence="7">
    <location>
        <begin position="180"/>
        <end position="212"/>
    </location>
</feature>
<dbReference type="GO" id="GO:0005524">
    <property type="term" value="F:ATP binding"/>
    <property type="evidence" value="ECO:0007669"/>
    <property type="project" value="UniProtKB-UniRule"/>
</dbReference>
<dbReference type="GO" id="GO:0004674">
    <property type="term" value="F:protein serine/threonine kinase activity"/>
    <property type="evidence" value="ECO:0007669"/>
    <property type="project" value="UniProtKB-KW"/>
</dbReference>
<feature type="compositionally biased region" description="Gly residues" evidence="7">
    <location>
        <begin position="67"/>
        <end position="76"/>
    </location>
</feature>
<evidence type="ECO:0000256" key="6">
    <source>
        <dbReference type="PROSITE-ProRule" id="PRU10141"/>
    </source>
</evidence>
<sequence length="802" mass="91563">MSGRGRGRGSTLPAWMTHGDHPEGRDSRRDITHRDDRRAPDHNRDAPRFDRGRDFDRDLHAERPTGRGRGSMGRGLGYAPPLDRQEWDRSSNDRIRDVNFVRAEQDLDLPPAGRGRGRGRGISNKPAWMDSNGPTGPPLSGDVVEDKKDETMELLLAQARQVQQEQLHKKKVNVVKEEVKHVEQDNVKKEEEERTQHEQEALEKQRQMEEQRKAIEEERKRLELEREQEEQRQLLALVGDDMELDSNKRPIYDEEELFEFETEEEREERLARQRREERRKKLKVIENTSNGFTADEKVDEPRNPAGIIASEMEGTSDHPVKEETSAPMMTEANTADKDSDDDSFDIFAPDNPTPIPQAKNNGNAHKNAAMSRSNIAQECDDAEGYYKANIGEIITVPKQRGEDADDNDKYARFRVLGIIGKGVFSTVIKVVEESNDDTNNTPGREVAMKVIRNNEVMAKAAAKEMRILRMLCRPRDKKKKDESTDNNGEEEDLDEKERRESENHNIVRLLEVDPEFMAKDSSSYAIPPPEFRSHCIFLFEFLPYNLREVLSKFGKNVGITLTAVRSYARQLLCALGHLERHRIVHADLKPDNILVSANFSTVKLADFGSAFFETDHDNDPTPYLVSRFYRPPEVILGLEYDRMVDLWSTSVTLAELFTGSVLFPGSSNNDILMKFMDTLGPFSHKMVRRHAASYTKMGLVPHFEVGITGGTYRFCKHDVDRVTGQPVVRMTTVLSAKADSRLPQVLLRANGSASERVEVLKFADFLSRCLALDPARRLTVRDALKHEFFLKKKKKDSAKDNQ</sequence>
<dbReference type="PROSITE" id="PS50011">
    <property type="entry name" value="PROTEIN_KINASE_DOM"/>
    <property type="match status" value="1"/>
</dbReference>
<evidence type="ECO:0000256" key="2">
    <source>
        <dbReference type="ARBA" id="ARBA00022679"/>
    </source>
</evidence>
<dbReference type="InterPro" id="IPR050494">
    <property type="entry name" value="Ser_Thr_dual-spec_kinase"/>
</dbReference>
<dbReference type="InterPro" id="IPR008271">
    <property type="entry name" value="Ser/Thr_kinase_AS"/>
</dbReference>
<feature type="region of interest" description="Disordered" evidence="7">
    <location>
        <begin position="1"/>
        <end position="92"/>
    </location>
</feature>
<evidence type="ECO:0000313" key="10">
    <source>
        <dbReference type="Proteomes" id="UP001530400"/>
    </source>
</evidence>
<name>A0ABD3NQ65_9STRA</name>
<feature type="region of interest" description="Disordered" evidence="7">
    <location>
        <begin position="476"/>
        <end position="500"/>
    </location>
</feature>
<keyword evidence="2" id="KW-0808">Transferase</keyword>
<keyword evidence="5 6" id="KW-0067">ATP-binding</keyword>
<reference evidence="9 10" key="1">
    <citation type="submission" date="2024-10" db="EMBL/GenBank/DDBJ databases">
        <title>Updated reference genomes for cyclostephanoid diatoms.</title>
        <authorList>
            <person name="Roberts W.R."/>
            <person name="Alverson A.J."/>
        </authorList>
    </citation>
    <scope>NUCLEOTIDE SEQUENCE [LARGE SCALE GENOMIC DNA]</scope>
    <source>
        <strain evidence="9 10">AJA010-31</strain>
    </source>
</reference>
<keyword evidence="1" id="KW-0723">Serine/threonine-protein kinase</keyword>
<feature type="region of interest" description="Disordered" evidence="7">
    <location>
        <begin position="106"/>
        <end position="144"/>
    </location>
</feature>
<feature type="domain" description="Protein kinase" evidence="8">
    <location>
        <begin position="413"/>
        <end position="789"/>
    </location>
</feature>
<dbReference type="PROSITE" id="PS00107">
    <property type="entry name" value="PROTEIN_KINASE_ATP"/>
    <property type="match status" value="1"/>
</dbReference>
<proteinExistence type="predicted"/>
<keyword evidence="3 6" id="KW-0547">Nucleotide-binding</keyword>
<evidence type="ECO:0000256" key="7">
    <source>
        <dbReference type="SAM" id="MobiDB-lite"/>
    </source>
</evidence>
<protein>
    <recommendedName>
        <fullName evidence="8">Protein kinase domain-containing protein</fullName>
    </recommendedName>
</protein>
<comment type="caution">
    <text evidence="9">The sequence shown here is derived from an EMBL/GenBank/DDBJ whole genome shotgun (WGS) entry which is preliminary data.</text>
</comment>
<dbReference type="PROSITE" id="PS00108">
    <property type="entry name" value="PROTEIN_KINASE_ST"/>
    <property type="match status" value="1"/>
</dbReference>
<accession>A0ABD3NQ65</accession>
<dbReference type="AlphaFoldDB" id="A0ABD3NQ65"/>
<dbReference type="InterPro" id="IPR000719">
    <property type="entry name" value="Prot_kinase_dom"/>
</dbReference>
<dbReference type="InterPro" id="IPR017441">
    <property type="entry name" value="Protein_kinase_ATP_BS"/>
</dbReference>
<feature type="compositionally biased region" description="Basic and acidic residues" evidence="7">
    <location>
        <begin position="267"/>
        <end position="276"/>
    </location>
</feature>
<keyword evidence="4" id="KW-0418">Kinase</keyword>
<dbReference type="SUPFAM" id="SSF56112">
    <property type="entry name" value="Protein kinase-like (PK-like)"/>
    <property type="match status" value="1"/>
</dbReference>
<evidence type="ECO:0000256" key="5">
    <source>
        <dbReference type="ARBA" id="ARBA00022840"/>
    </source>
</evidence>
<evidence type="ECO:0000259" key="8">
    <source>
        <dbReference type="PROSITE" id="PS50011"/>
    </source>
</evidence>
<dbReference type="InterPro" id="IPR011009">
    <property type="entry name" value="Kinase-like_dom_sf"/>
</dbReference>
<organism evidence="9 10">
    <name type="scientific">Cyclotella atomus</name>
    <dbReference type="NCBI Taxonomy" id="382360"/>
    <lineage>
        <taxon>Eukaryota</taxon>
        <taxon>Sar</taxon>
        <taxon>Stramenopiles</taxon>
        <taxon>Ochrophyta</taxon>
        <taxon>Bacillariophyta</taxon>
        <taxon>Coscinodiscophyceae</taxon>
        <taxon>Thalassiosirophycidae</taxon>
        <taxon>Stephanodiscales</taxon>
        <taxon>Stephanodiscaceae</taxon>
        <taxon>Cyclotella</taxon>
    </lineage>
</organism>
<evidence type="ECO:0000313" key="9">
    <source>
        <dbReference type="EMBL" id="KAL3777413.1"/>
    </source>
</evidence>
<evidence type="ECO:0000256" key="3">
    <source>
        <dbReference type="ARBA" id="ARBA00022741"/>
    </source>
</evidence>
<dbReference type="Pfam" id="PF00069">
    <property type="entry name" value="Pkinase"/>
    <property type="match status" value="1"/>
</dbReference>
<evidence type="ECO:0000256" key="4">
    <source>
        <dbReference type="ARBA" id="ARBA00022777"/>
    </source>
</evidence>
<dbReference type="SMART" id="SM00220">
    <property type="entry name" value="S_TKc"/>
    <property type="match status" value="1"/>
</dbReference>
<keyword evidence="10" id="KW-1185">Reference proteome</keyword>
<feature type="compositionally biased region" description="Basic and acidic residues" evidence="7">
    <location>
        <begin position="18"/>
        <end position="65"/>
    </location>
</feature>
<dbReference type="PANTHER" id="PTHR24058">
    <property type="entry name" value="DUAL SPECIFICITY PROTEIN KINASE"/>
    <property type="match status" value="1"/>
</dbReference>